<keyword evidence="4" id="KW-1185">Reference proteome</keyword>
<dbReference type="PANTHER" id="PTHR34580:SF9">
    <property type="entry name" value="SLL5097 PROTEIN"/>
    <property type="match status" value="1"/>
</dbReference>
<proteinExistence type="predicted"/>
<name>A0A7H0VI15_9FLAO</name>
<gene>
    <name evidence="3" type="ORF">H4K34_05850</name>
</gene>
<evidence type="ECO:0000313" key="3">
    <source>
        <dbReference type="EMBL" id="QNR25363.1"/>
    </source>
</evidence>
<dbReference type="InterPro" id="IPR026881">
    <property type="entry name" value="WYL_dom"/>
</dbReference>
<dbReference type="Proteomes" id="UP000516305">
    <property type="component" value="Chromosome"/>
</dbReference>
<evidence type="ECO:0000313" key="4">
    <source>
        <dbReference type="Proteomes" id="UP000516305"/>
    </source>
</evidence>
<protein>
    <submittedName>
        <fullName evidence="3">WYL domain-containing protein</fullName>
    </submittedName>
</protein>
<dbReference type="InterPro" id="IPR057727">
    <property type="entry name" value="WCX_dom"/>
</dbReference>
<sequence length="345" mass="41178">MAWTKKALIRYRTIDRCLQNQHRRWTLEDLREACTEALYDLEGRKIELSRRTIQLDLQLMRSEKLGYEAPIEVYDRKYYRYADPDFKISDIPLNDLDLEVINESVEILRQFKDFSLFRDLNGVIQKLEDKIHRNSNSRAIIHLDKNEQLKGLEFLDEIYQAIQKEIVLNINYQSFSNKRAVNFKLQPYLLKEFNNRWFVIGRKEGIGRIFNLALDRIQSIDLDLKSRYEPSDFDPDEYYKNTFGVTVLSDRDLIDIEIWINPSNAPYVVTKPIHSSQKTLETYSDGSVIVGFKVHHNFEIERHLLGYADNIRVLKPERLVKRMHYKLSKAAEQYDRDFHLHRIQE</sequence>
<dbReference type="RefSeq" id="WP_210759890.1">
    <property type="nucleotide sequence ID" value="NZ_CP060139.1"/>
</dbReference>
<evidence type="ECO:0000259" key="2">
    <source>
        <dbReference type="Pfam" id="PF25583"/>
    </source>
</evidence>
<dbReference type="Pfam" id="PF13280">
    <property type="entry name" value="WYL"/>
    <property type="match status" value="1"/>
</dbReference>
<dbReference type="AlphaFoldDB" id="A0A7H0VI15"/>
<dbReference type="PROSITE" id="PS52050">
    <property type="entry name" value="WYL"/>
    <property type="match status" value="1"/>
</dbReference>
<dbReference type="Pfam" id="PF25583">
    <property type="entry name" value="WCX"/>
    <property type="match status" value="1"/>
</dbReference>
<dbReference type="PANTHER" id="PTHR34580">
    <property type="match status" value="1"/>
</dbReference>
<dbReference type="EMBL" id="CP060139">
    <property type="protein sequence ID" value="QNR25363.1"/>
    <property type="molecule type" value="Genomic_DNA"/>
</dbReference>
<dbReference type="KEGG" id="chyd:H4K34_05850"/>
<organism evidence="3 4">
    <name type="scientific">Croceimicrobium hydrocarbonivorans</name>
    <dbReference type="NCBI Taxonomy" id="2761580"/>
    <lineage>
        <taxon>Bacteria</taxon>
        <taxon>Pseudomonadati</taxon>
        <taxon>Bacteroidota</taxon>
        <taxon>Flavobacteriia</taxon>
        <taxon>Flavobacteriales</taxon>
        <taxon>Owenweeksiaceae</taxon>
        <taxon>Croceimicrobium</taxon>
    </lineage>
</organism>
<feature type="domain" description="WYL" evidence="1">
    <location>
        <begin position="153"/>
        <end position="221"/>
    </location>
</feature>
<accession>A0A7H0VI15</accession>
<evidence type="ECO:0000259" key="1">
    <source>
        <dbReference type="Pfam" id="PF13280"/>
    </source>
</evidence>
<reference evidence="3 4" key="1">
    <citation type="submission" date="2020-08" db="EMBL/GenBank/DDBJ databases">
        <title>Croceimicrobium hydrocarbonivorans gen. nov., sp. nov., a novel marine bacterium isolated from a bacterial consortium that degrades polyethylene terephthalate.</title>
        <authorList>
            <person name="Liu R."/>
        </authorList>
    </citation>
    <scope>NUCLEOTIDE SEQUENCE [LARGE SCALE GENOMIC DNA]</scope>
    <source>
        <strain evidence="3 4">A20-9</strain>
    </source>
</reference>
<dbReference type="InterPro" id="IPR051534">
    <property type="entry name" value="CBASS_pafABC_assoc_protein"/>
</dbReference>
<feature type="domain" description="WCX" evidence="2">
    <location>
        <begin position="254"/>
        <end position="330"/>
    </location>
</feature>